<evidence type="ECO:0000256" key="1">
    <source>
        <dbReference type="ARBA" id="ARBA00004123"/>
    </source>
</evidence>
<feature type="compositionally biased region" description="Polar residues" evidence="4">
    <location>
        <begin position="11"/>
        <end position="26"/>
    </location>
</feature>
<protein>
    <submittedName>
        <fullName evidence="5">Uncharacterized protein</fullName>
    </submittedName>
</protein>
<dbReference type="EMBL" id="JAAGNN010000008">
    <property type="protein sequence ID" value="KAF4086471.1"/>
    <property type="molecule type" value="Genomic_DNA"/>
</dbReference>
<evidence type="ECO:0000313" key="6">
    <source>
        <dbReference type="Proteomes" id="UP000593565"/>
    </source>
</evidence>
<comment type="caution">
    <text evidence="5">The sequence shown here is derived from an EMBL/GenBank/DDBJ whole genome shotgun (WGS) entry which is preliminary data.</text>
</comment>
<feature type="compositionally biased region" description="Low complexity" evidence="4">
    <location>
        <begin position="171"/>
        <end position="198"/>
    </location>
</feature>
<comment type="subcellular location">
    <subcellularLocation>
        <location evidence="1">Nucleus</location>
    </subcellularLocation>
</comment>
<evidence type="ECO:0000313" key="5">
    <source>
        <dbReference type="EMBL" id="KAF4086471.1"/>
    </source>
</evidence>
<reference evidence="5 6" key="1">
    <citation type="submission" date="2020-02" db="EMBL/GenBank/DDBJ databases">
        <title>A chromosome-scale genome assembly of the black bullhead catfish (Ameiurus melas).</title>
        <authorList>
            <person name="Wen M."/>
            <person name="Zham M."/>
            <person name="Cabau C."/>
            <person name="Klopp C."/>
            <person name="Donnadieu C."/>
            <person name="Roques C."/>
            <person name="Bouchez O."/>
            <person name="Lampietro C."/>
            <person name="Jouanno E."/>
            <person name="Herpin A."/>
            <person name="Louis A."/>
            <person name="Berthelot C."/>
            <person name="Parey E."/>
            <person name="Roest-Crollius H."/>
            <person name="Braasch I."/>
            <person name="Postlethwait J."/>
            <person name="Robinson-Rechavi M."/>
            <person name="Echchiki A."/>
            <person name="Begum T."/>
            <person name="Montfort J."/>
            <person name="Schartl M."/>
            <person name="Bobe J."/>
            <person name="Guiguen Y."/>
        </authorList>
    </citation>
    <scope>NUCLEOTIDE SEQUENCE [LARGE SCALE GENOMIC DNA]</scope>
    <source>
        <strain evidence="5">M_S1</strain>
        <tissue evidence="5">Blood</tissue>
    </source>
</reference>
<dbReference type="GO" id="GO:0031490">
    <property type="term" value="F:chromatin DNA binding"/>
    <property type="evidence" value="ECO:0007669"/>
    <property type="project" value="TreeGrafter"/>
</dbReference>
<feature type="compositionally biased region" description="Polar residues" evidence="4">
    <location>
        <begin position="154"/>
        <end position="170"/>
    </location>
</feature>
<evidence type="ECO:0000256" key="3">
    <source>
        <dbReference type="ARBA" id="ARBA00023242"/>
    </source>
</evidence>
<feature type="region of interest" description="Disordered" evidence="4">
    <location>
        <begin position="129"/>
        <end position="208"/>
    </location>
</feature>
<dbReference type="GO" id="GO:0005634">
    <property type="term" value="C:nucleus"/>
    <property type="evidence" value="ECO:0007669"/>
    <property type="project" value="UniProtKB-SubCell"/>
</dbReference>
<name>A0A7J6AWX7_AMEME</name>
<keyword evidence="6" id="KW-1185">Reference proteome</keyword>
<dbReference type="GO" id="GO:0002521">
    <property type="term" value="P:leukocyte differentiation"/>
    <property type="evidence" value="ECO:0007669"/>
    <property type="project" value="TreeGrafter"/>
</dbReference>
<proteinExistence type="predicted"/>
<dbReference type="AlphaFoldDB" id="A0A7J6AWX7"/>
<dbReference type="PANTHER" id="PTHR45781">
    <property type="entry name" value="AGAP000281-PA"/>
    <property type="match status" value="1"/>
</dbReference>
<dbReference type="PANTHER" id="PTHR45781:SF4">
    <property type="entry name" value="THYMOCYTE SELECTION-ASSOCIATED HIGH MOBILITY GROUP BOX PROTEIN TOX"/>
    <property type="match status" value="1"/>
</dbReference>
<sequence>MFMPVPEPSQDYVSVNQFPSPKQTTAQWKRETHLHPDAHRLPHWQSYPVPGLSDEDFNIPPITPPSLTHLTDSESGPYHPLCPPAPHALHPFSMQGMDLPNMAAPGVTGQDGNLLSNSSLSVMQQMVNSDSRYGGRPHGDALRPRVPSGMVPQGQLTPVNQSQLGTQLGVSGNNGNSGAHGSPSPPESKSATPSPSSSVHEDDADETL</sequence>
<gene>
    <name evidence="5" type="ORF">AMELA_G00106730</name>
</gene>
<evidence type="ECO:0000256" key="4">
    <source>
        <dbReference type="SAM" id="MobiDB-lite"/>
    </source>
</evidence>
<keyword evidence="2" id="KW-0238">DNA-binding</keyword>
<feature type="non-terminal residue" evidence="5">
    <location>
        <position position="1"/>
    </location>
</feature>
<keyword evidence="3" id="KW-0539">Nucleus</keyword>
<dbReference type="Proteomes" id="UP000593565">
    <property type="component" value="Unassembled WGS sequence"/>
</dbReference>
<dbReference type="InterPro" id="IPR051365">
    <property type="entry name" value="TOX_HMG-box_domain"/>
</dbReference>
<dbReference type="GO" id="GO:0006357">
    <property type="term" value="P:regulation of transcription by RNA polymerase II"/>
    <property type="evidence" value="ECO:0007669"/>
    <property type="project" value="TreeGrafter"/>
</dbReference>
<evidence type="ECO:0000256" key="2">
    <source>
        <dbReference type="ARBA" id="ARBA00023125"/>
    </source>
</evidence>
<accession>A0A7J6AWX7</accession>
<organism evidence="5 6">
    <name type="scientific">Ameiurus melas</name>
    <name type="common">Black bullhead</name>
    <name type="synonym">Silurus melas</name>
    <dbReference type="NCBI Taxonomy" id="219545"/>
    <lineage>
        <taxon>Eukaryota</taxon>
        <taxon>Metazoa</taxon>
        <taxon>Chordata</taxon>
        <taxon>Craniata</taxon>
        <taxon>Vertebrata</taxon>
        <taxon>Euteleostomi</taxon>
        <taxon>Actinopterygii</taxon>
        <taxon>Neopterygii</taxon>
        <taxon>Teleostei</taxon>
        <taxon>Ostariophysi</taxon>
        <taxon>Siluriformes</taxon>
        <taxon>Ictaluridae</taxon>
        <taxon>Ameiurus</taxon>
    </lineage>
</organism>
<feature type="region of interest" description="Disordered" evidence="4">
    <location>
        <begin position="1"/>
        <end position="26"/>
    </location>
</feature>